<accession>A0A225AIF0</accession>
<evidence type="ECO:0000313" key="2">
    <source>
        <dbReference type="Proteomes" id="UP000214365"/>
    </source>
</evidence>
<dbReference type="SUPFAM" id="SSF81901">
    <property type="entry name" value="HCP-like"/>
    <property type="match status" value="1"/>
</dbReference>
<dbReference type="GeneID" id="31005655"/>
<dbReference type="RefSeq" id="XP_020119224.1">
    <property type="nucleotide sequence ID" value="XM_020268220.1"/>
</dbReference>
<dbReference type="EMBL" id="LFMY01000008">
    <property type="protein sequence ID" value="OKL59103.1"/>
    <property type="molecule type" value="Genomic_DNA"/>
</dbReference>
<dbReference type="STRING" id="1441469.A0A225AIF0"/>
<name>A0A225AIF0_TALAT</name>
<dbReference type="SUPFAM" id="SSF48452">
    <property type="entry name" value="TPR-like"/>
    <property type="match status" value="1"/>
</dbReference>
<gene>
    <name evidence="1" type="ORF">UA08_05899</name>
</gene>
<dbReference type="OrthoDB" id="250175at2759"/>
<organism evidence="1 2">
    <name type="scientific">Talaromyces atroroseus</name>
    <dbReference type="NCBI Taxonomy" id="1441469"/>
    <lineage>
        <taxon>Eukaryota</taxon>
        <taxon>Fungi</taxon>
        <taxon>Dikarya</taxon>
        <taxon>Ascomycota</taxon>
        <taxon>Pezizomycotina</taxon>
        <taxon>Eurotiomycetes</taxon>
        <taxon>Eurotiomycetidae</taxon>
        <taxon>Eurotiales</taxon>
        <taxon>Trichocomaceae</taxon>
        <taxon>Talaromyces</taxon>
        <taxon>Talaromyces sect. Trachyspermi</taxon>
    </lineage>
</organism>
<comment type="caution">
    <text evidence="1">The sequence shown here is derived from an EMBL/GenBank/DDBJ whole genome shotgun (WGS) entry which is preliminary data.</text>
</comment>
<dbReference type="Proteomes" id="UP000214365">
    <property type="component" value="Unassembled WGS sequence"/>
</dbReference>
<sequence>MSLQRWSGIVRSQCRSCARSSPFLRPSRFDTSVPTTTTTPTLLTTRYYAKSAPTSPAARNKKIRYGTPSPTRTWTEFVEDYATLREKFEKDYKWLYEDGRKSGALNPKLGPQKFLEIGRKLLHEALYSSATEQAVNNICPGDPDSVFDVGNGIYCANQWAAQFGAWVYKATARAGAMIPLAYVIVRQLDKTGGNLRSVETERMIKIAREKRHPLALRMWAEILWSSNRADEALEILTELVKITYPSNMPESQRDDITLQESLKPPWQLVAEIYNSQGKFAEADEMMKLGALTYRDPKALVAYAYLRKEEEDWEAYEQCLVVAATTNDGEACFRLANYYYNIFKGNIPSRDELNAKKNPLAAPIYRLFGQSRPKEYFRAMAMDWYELAIMHAHAPAIRNFSILLREDGDLIQALSILSRLEEQKPEMWNSPNIVKLRDNFADLSFRPELPPSWIAL</sequence>
<evidence type="ECO:0000313" key="1">
    <source>
        <dbReference type="EMBL" id="OKL59103.1"/>
    </source>
</evidence>
<proteinExistence type="predicted"/>
<dbReference type="InterPro" id="IPR011990">
    <property type="entry name" value="TPR-like_helical_dom_sf"/>
</dbReference>
<dbReference type="Gene3D" id="1.25.40.10">
    <property type="entry name" value="Tetratricopeptide repeat domain"/>
    <property type="match status" value="1"/>
</dbReference>
<dbReference type="AlphaFoldDB" id="A0A225AIF0"/>
<keyword evidence="2" id="KW-1185">Reference proteome</keyword>
<reference evidence="1 2" key="1">
    <citation type="submission" date="2015-06" db="EMBL/GenBank/DDBJ databases">
        <title>Talaromyces atroroseus IBT 11181 draft genome.</title>
        <authorList>
            <person name="Rasmussen K.B."/>
            <person name="Rasmussen S."/>
            <person name="Petersen B."/>
            <person name="Sicheritz-Ponten T."/>
            <person name="Mortensen U.H."/>
            <person name="Thrane U."/>
        </authorList>
    </citation>
    <scope>NUCLEOTIDE SEQUENCE [LARGE SCALE GENOMIC DNA]</scope>
    <source>
        <strain evidence="1 2">IBT 11181</strain>
    </source>
</reference>
<protein>
    <submittedName>
        <fullName evidence="1">Uncharacterized protein</fullName>
    </submittedName>
</protein>